<sequence>MKIFLSDIFTTFYLFFSLQHSQLVSATVNDIEYLIDGRNRRIGKKVGGTLEQQWLYKDQLNPIAELDGSGNITKLFIYASRANVPDVMVIPSGLTNAGVYRIISDHLGSPRFVIDTSSGNTVQALDYDEWGNVLSDTNPGFQPFGFAGGLYDEDTKLVRFGARDYDPETGRWTSKDPIGFDGDGPNVYTYSLSDPINFYDPFGLLRMEYDPTENTMTIIDQGDTVVQFPAYNNTDSKSKGPFPEGQHSPVKIIPTTGKRDTKERRRRIGAYFIWVQGVPNRTEMGVHAGRNNPRHPTFGCIRVSADDLEEIVKIGKQFGPYESLLVLDRQWNHF</sequence>
<feature type="active site" description="Nucleophile" evidence="2">
    <location>
        <position position="300"/>
    </location>
</feature>
<keyword evidence="1" id="KW-0677">Repeat</keyword>
<evidence type="ECO:0000256" key="1">
    <source>
        <dbReference type="ARBA" id="ARBA00022737"/>
    </source>
</evidence>
<evidence type="ECO:0000313" key="6">
    <source>
        <dbReference type="Proteomes" id="UP000594688"/>
    </source>
</evidence>
<dbReference type="InterPro" id="IPR056823">
    <property type="entry name" value="TEN-like_YD-shell"/>
</dbReference>
<evidence type="ECO:0000256" key="3">
    <source>
        <dbReference type="SAM" id="MobiDB-lite"/>
    </source>
</evidence>
<dbReference type="GO" id="GO:0071555">
    <property type="term" value="P:cell wall organization"/>
    <property type="evidence" value="ECO:0007669"/>
    <property type="project" value="UniProtKB-UniRule"/>
</dbReference>
<evidence type="ECO:0000313" key="5">
    <source>
        <dbReference type="EMBL" id="QPJ63823.1"/>
    </source>
</evidence>
<dbReference type="PANTHER" id="PTHR32305:SF15">
    <property type="entry name" value="PROTEIN RHSA-RELATED"/>
    <property type="match status" value="1"/>
</dbReference>
<dbReference type="Pfam" id="PF25023">
    <property type="entry name" value="TEN_YD-shell"/>
    <property type="match status" value="1"/>
</dbReference>
<comment type="pathway">
    <text evidence="2">Cell wall biogenesis; peptidoglycan biosynthesis.</text>
</comment>
<feature type="domain" description="L,D-TPase catalytic" evidence="4">
    <location>
        <begin position="205"/>
        <end position="327"/>
    </location>
</feature>
<dbReference type="EMBL" id="CP048685">
    <property type="protein sequence ID" value="QPJ63823.1"/>
    <property type="molecule type" value="Genomic_DNA"/>
</dbReference>
<dbReference type="Proteomes" id="UP000594688">
    <property type="component" value="Chromosome"/>
</dbReference>
<keyword evidence="2" id="KW-0133">Cell shape</keyword>
<dbReference type="InterPro" id="IPR005490">
    <property type="entry name" value="LD_TPept_cat_dom"/>
</dbReference>
<gene>
    <name evidence="5" type="ORF">G3M70_13955</name>
</gene>
<feature type="active site" description="Proton donor/acceptor" evidence="2">
    <location>
        <position position="287"/>
    </location>
</feature>
<dbReference type="NCBIfam" id="TIGR03696">
    <property type="entry name" value="Rhs_assc_core"/>
    <property type="match status" value="1"/>
</dbReference>
<accession>A0A7T0BZL4</accession>
<feature type="region of interest" description="Disordered" evidence="3">
    <location>
        <begin position="236"/>
        <end position="259"/>
    </location>
</feature>
<name>A0A7T0BZL4_9BACT</name>
<reference evidence="5 6" key="1">
    <citation type="submission" date="2020-02" db="EMBL/GenBank/DDBJ databases">
        <title>Genomic and physiological characterization of two novel Nitrospinaceae genera.</title>
        <authorList>
            <person name="Mueller A.J."/>
            <person name="Jung M.-Y."/>
            <person name="Strachan C.R."/>
            <person name="Herbold C.W."/>
            <person name="Kirkegaard R.H."/>
            <person name="Daims H."/>
        </authorList>
    </citation>
    <scope>NUCLEOTIDE SEQUENCE [LARGE SCALE GENOMIC DNA]</scope>
    <source>
        <strain evidence="5">EB</strain>
    </source>
</reference>
<dbReference type="InterPro" id="IPR050708">
    <property type="entry name" value="T6SS_VgrG/RHS"/>
</dbReference>
<evidence type="ECO:0000259" key="4">
    <source>
        <dbReference type="PROSITE" id="PS52029"/>
    </source>
</evidence>
<dbReference type="GO" id="GO:0009252">
    <property type="term" value="P:peptidoglycan biosynthetic process"/>
    <property type="evidence" value="ECO:0007669"/>
    <property type="project" value="UniProtKB-KW"/>
</dbReference>
<organism evidence="5 6">
    <name type="scientific">Candidatus Nitronauta litoralis</name>
    <dbReference type="NCBI Taxonomy" id="2705533"/>
    <lineage>
        <taxon>Bacteria</taxon>
        <taxon>Pseudomonadati</taxon>
        <taxon>Nitrospinota/Tectimicrobiota group</taxon>
        <taxon>Nitrospinota</taxon>
        <taxon>Nitrospinia</taxon>
        <taxon>Nitrospinales</taxon>
        <taxon>Nitrospinaceae</taxon>
        <taxon>Candidatus Nitronauta</taxon>
    </lineage>
</organism>
<protein>
    <recommendedName>
        <fullName evidence="4">L,D-TPase catalytic domain-containing protein</fullName>
    </recommendedName>
</protein>
<dbReference type="GO" id="GO:0008360">
    <property type="term" value="P:regulation of cell shape"/>
    <property type="evidence" value="ECO:0007669"/>
    <property type="project" value="UniProtKB-UniRule"/>
</dbReference>
<dbReference type="Gene3D" id="2.180.10.10">
    <property type="entry name" value="RHS repeat-associated core"/>
    <property type="match status" value="1"/>
</dbReference>
<dbReference type="PROSITE" id="PS52029">
    <property type="entry name" value="LD_TPASE"/>
    <property type="match status" value="1"/>
</dbReference>
<keyword evidence="2" id="KW-0573">Peptidoglycan synthesis</keyword>
<evidence type="ECO:0000256" key="2">
    <source>
        <dbReference type="PROSITE-ProRule" id="PRU01373"/>
    </source>
</evidence>
<keyword evidence="2" id="KW-0961">Cell wall biogenesis/degradation</keyword>
<dbReference type="KEGG" id="nli:G3M70_13955"/>
<dbReference type="InterPro" id="IPR022385">
    <property type="entry name" value="Rhs_assc_core"/>
</dbReference>
<dbReference type="AlphaFoldDB" id="A0A7T0BZL4"/>
<proteinExistence type="predicted"/>
<dbReference type="GO" id="GO:0016740">
    <property type="term" value="F:transferase activity"/>
    <property type="evidence" value="ECO:0007669"/>
    <property type="project" value="InterPro"/>
</dbReference>
<dbReference type="PANTHER" id="PTHR32305">
    <property type="match status" value="1"/>
</dbReference>